<dbReference type="OrthoDB" id="1012272at2"/>
<organism evidence="5 6">
    <name type="scientific">Lunatimonas lonarensis</name>
    <dbReference type="NCBI Taxonomy" id="1232681"/>
    <lineage>
        <taxon>Bacteria</taxon>
        <taxon>Pseudomonadati</taxon>
        <taxon>Bacteroidota</taxon>
        <taxon>Cytophagia</taxon>
        <taxon>Cytophagales</taxon>
        <taxon>Cyclobacteriaceae</taxon>
    </lineage>
</organism>
<dbReference type="InterPro" id="IPR042092">
    <property type="entry name" value="PsdUridine_s_RsuA/RluB/E/F_cat"/>
</dbReference>
<dbReference type="InterPro" id="IPR050343">
    <property type="entry name" value="RsuA_PseudoU_synthase"/>
</dbReference>
<dbReference type="SUPFAM" id="SSF55120">
    <property type="entry name" value="Pseudouridine synthase"/>
    <property type="match status" value="1"/>
</dbReference>
<evidence type="ECO:0000259" key="4">
    <source>
        <dbReference type="Pfam" id="PF00849"/>
    </source>
</evidence>
<dbReference type="Gene3D" id="3.30.70.580">
    <property type="entry name" value="Pseudouridine synthase I, catalytic domain, N-terminal subdomain"/>
    <property type="match status" value="1"/>
</dbReference>
<dbReference type="GO" id="GO:0009982">
    <property type="term" value="F:pseudouridine synthase activity"/>
    <property type="evidence" value="ECO:0007669"/>
    <property type="project" value="InterPro"/>
</dbReference>
<dbReference type="InterPro" id="IPR000748">
    <property type="entry name" value="PsdUridine_synth_RsuA/RluB/E/F"/>
</dbReference>
<dbReference type="PROSITE" id="PS01149">
    <property type="entry name" value="PSI_RSU"/>
    <property type="match status" value="1"/>
</dbReference>
<evidence type="ECO:0000256" key="3">
    <source>
        <dbReference type="RuleBase" id="RU003887"/>
    </source>
</evidence>
<comment type="caution">
    <text evidence="5">The sequence shown here is derived from an EMBL/GenBank/DDBJ whole genome shotgun (WGS) entry which is preliminary data.</text>
</comment>
<reference evidence="5 6" key="1">
    <citation type="submission" date="2013-02" db="EMBL/GenBank/DDBJ databases">
        <title>A novel strain isolated from Lonar lake, Maharashtra, India.</title>
        <authorList>
            <person name="Singh A."/>
        </authorList>
    </citation>
    <scope>NUCLEOTIDE SEQUENCE [LARGE SCALE GENOMIC DNA]</scope>
    <source>
        <strain evidence="5 6">AK24</strain>
    </source>
</reference>
<dbReference type="AlphaFoldDB" id="R7ZYG0"/>
<evidence type="ECO:0000256" key="2">
    <source>
        <dbReference type="ARBA" id="ARBA00023235"/>
    </source>
</evidence>
<dbReference type="GO" id="GO:0140098">
    <property type="term" value="F:catalytic activity, acting on RNA"/>
    <property type="evidence" value="ECO:0007669"/>
    <property type="project" value="UniProtKB-ARBA"/>
</dbReference>
<evidence type="ECO:0000313" key="5">
    <source>
        <dbReference type="EMBL" id="EON79141.1"/>
    </source>
</evidence>
<dbReference type="STRING" id="1232681.ADIS_0370"/>
<dbReference type="Pfam" id="PF00849">
    <property type="entry name" value="PseudoU_synth_2"/>
    <property type="match status" value="1"/>
</dbReference>
<sequence length="207" mass="23551">MGFRYFVVYKPYGVLTQFSGGGSTLSELMDFPKDVYPVGRLDKDSEGLLLVTDDKKLNHFLLDPKYGHQRTYLVQVEGLINLEALQSLQSGVTITIDNKEYLTKRAKAKLLQSEPDLPPRVPPIRYRKHVPDCWISLTLTEGKNRQVRRMTAKVGYPTLRLVRWSIEGLTIEGMNSGQVVEKSMEEVYLGLGFKTGEGSHRFHGFKK</sequence>
<keyword evidence="2 3" id="KW-0413">Isomerase</keyword>
<dbReference type="GO" id="GO:0006364">
    <property type="term" value="P:rRNA processing"/>
    <property type="evidence" value="ECO:0007669"/>
    <property type="project" value="UniProtKB-ARBA"/>
</dbReference>
<dbReference type="Proteomes" id="UP000013909">
    <property type="component" value="Unassembled WGS sequence"/>
</dbReference>
<dbReference type="InterPro" id="IPR006145">
    <property type="entry name" value="PsdUridine_synth_RsuA/RluA"/>
</dbReference>
<dbReference type="InterPro" id="IPR018496">
    <property type="entry name" value="PsdUridine_synth_RsuA/RluB_CS"/>
</dbReference>
<dbReference type="EMBL" id="AQHR01000015">
    <property type="protein sequence ID" value="EON79141.1"/>
    <property type="molecule type" value="Genomic_DNA"/>
</dbReference>
<feature type="domain" description="Pseudouridine synthase RsuA/RluA-like" evidence="4">
    <location>
        <begin position="5"/>
        <end position="152"/>
    </location>
</feature>
<protein>
    <recommendedName>
        <fullName evidence="3">Pseudouridine synthase</fullName>
        <ecNumber evidence="3">5.4.99.-</ecNumber>
    </recommendedName>
</protein>
<evidence type="ECO:0000313" key="6">
    <source>
        <dbReference type="Proteomes" id="UP000013909"/>
    </source>
</evidence>
<keyword evidence="5" id="KW-0456">Lyase</keyword>
<dbReference type="InterPro" id="IPR020103">
    <property type="entry name" value="PsdUridine_synth_cat_dom_sf"/>
</dbReference>
<dbReference type="NCBIfam" id="TIGR00093">
    <property type="entry name" value="pseudouridine synthase"/>
    <property type="match status" value="1"/>
</dbReference>
<keyword evidence="6" id="KW-1185">Reference proteome</keyword>
<comment type="similarity">
    <text evidence="1 3">Belongs to the pseudouridine synthase RsuA family.</text>
</comment>
<dbReference type="Gene3D" id="3.30.70.1560">
    <property type="entry name" value="Alpha-L RNA-binding motif"/>
    <property type="match status" value="1"/>
</dbReference>
<name>R7ZYG0_9BACT</name>
<dbReference type="RefSeq" id="WP_010852522.1">
    <property type="nucleotide sequence ID" value="NZ_AQHR01000015.1"/>
</dbReference>
<dbReference type="InterPro" id="IPR020094">
    <property type="entry name" value="TruA/RsuA/RluB/E/F_N"/>
</dbReference>
<dbReference type="GO" id="GO:0003723">
    <property type="term" value="F:RNA binding"/>
    <property type="evidence" value="ECO:0007669"/>
    <property type="project" value="InterPro"/>
</dbReference>
<proteinExistence type="inferred from homology"/>
<evidence type="ECO:0000256" key="1">
    <source>
        <dbReference type="ARBA" id="ARBA00008348"/>
    </source>
</evidence>
<dbReference type="PANTHER" id="PTHR47683">
    <property type="entry name" value="PSEUDOURIDINE SYNTHASE FAMILY PROTEIN-RELATED"/>
    <property type="match status" value="1"/>
</dbReference>
<dbReference type="GO" id="GO:0001522">
    <property type="term" value="P:pseudouridine synthesis"/>
    <property type="evidence" value="ECO:0007669"/>
    <property type="project" value="InterPro"/>
</dbReference>
<gene>
    <name evidence="5" type="ORF">ADIS_0370</name>
</gene>
<dbReference type="PATRIC" id="fig|1288963.3.peg.371"/>
<accession>R7ZYG0</accession>
<dbReference type="GO" id="GO:0016829">
    <property type="term" value="F:lyase activity"/>
    <property type="evidence" value="ECO:0007669"/>
    <property type="project" value="UniProtKB-KW"/>
</dbReference>
<dbReference type="EC" id="5.4.99.-" evidence="3"/>
<dbReference type="PANTHER" id="PTHR47683:SF2">
    <property type="entry name" value="RNA-BINDING S4 DOMAIN-CONTAINING PROTEIN"/>
    <property type="match status" value="1"/>
</dbReference>